<accession>A0A5C3MQJ8</accession>
<dbReference type="EMBL" id="ML213523">
    <property type="protein sequence ID" value="TFK47534.1"/>
    <property type="molecule type" value="Genomic_DNA"/>
</dbReference>
<gene>
    <name evidence="1" type="ORF">OE88DRAFT_1647689</name>
</gene>
<sequence length="250" mass="28803">MEWMKKWSMNRIINDELVKVHHSLYMVMDDDHILPDVRVQACYSSLHRWDRLALLLHIVLLGQASPRLPPSLYLVPALPVTPEFMHAQITTYIYNSLSLPPQCTYSHLVEILEFVMWEVKMVEQHGQEVEEEWKCEPLSFTHKHLLTCSGSHSRGCALQKAKRFINKLCWLMVQLSQYKDKAAKVLTTNAECVRGMQAIVEKDSKNKVAMQTVNDPFLCTDTNYCVELLKVVREALQIPAMAIGAVPRVR</sequence>
<name>A0A5C3MQJ8_9AGAM</name>
<evidence type="ECO:0000313" key="1">
    <source>
        <dbReference type="EMBL" id="TFK47534.1"/>
    </source>
</evidence>
<protein>
    <submittedName>
        <fullName evidence="1">Uncharacterized protein</fullName>
    </submittedName>
</protein>
<proteinExistence type="predicted"/>
<evidence type="ECO:0000313" key="2">
    <source>
        <dbReference type="Proteomes" id="UP000305948"/>
    </source>
</evidence>
<dbReference type="AlphaFoldDB" id="A0A5C3MQJ8"/>
<organism evidence="1 2">
    <name type="scientific">Heliocybe sulcata</name>
    <dbReference type="NCBI Taxonomy" id="5364"/>
    <lineage>
        <taxon>Eukaryota</taxon>
        <taxon>Fungi</taxon>
        <taxon>Dikarya</taxon>
        <taxon>Basidiomycota</taxon>
        <taxon>Agaricomycotina</taxon>
        <taxon>Agaricomycetes</taxon>
        <taxon>Gloeophyllales</taxon>
        <taxon>Gloeophyllaceae</taxon>
        <taxon>Heliocybe</taxon>
    </lineage>
</organism>
<dbReference type="Proteomes" id="UP000305948">
    <property type="component" value="Unassembled WGS sequence"/>
</dbReference>
<keyword evidence="2" id="KW-1185">Reference proteome</keyword>
<reference evidence="1 2" key="1">
    <citation type="journal article" date="2019" name="Nat. Ecol. Evol.">
        <title>Megaphylogeny resolves global patterns of mushroom evolution.</title>
        <authorList>
            <person name="Varga T."/>
            <person name="Krizsan K."/>
            <person name="Foldi C."/>
            <person name="Dima B."/>
            <person name="Sanchez-Garcia M."/>
            <person name="Sanchez-Ramirez S."/>
            <person name="Szollosi G.J."/>
            <person name="Szarkandi J.G."/>
            <person name="Papp V."/>
            <person name="Albert L."/>
            <person name="Andreopoulos W."/>
            <person name="Angelini C."/>
            <person name="Antonin V."/>
            <person name="Barry K.W."/>
            <person name="Bougher N.L."/>
            <person name="Buchanan P."/>
            <person name="Buyck B."/>
            <person name="Bense V."/>
            <person name="Catcheside P."/>
            <person name="Chovatia M."/>
            <person name="Cooper J."/>
            <person name="Damon W."/>
            <person name="Desjardin D."/>
            <person name="Finy P."/>
            <person name="Geml J."/>
            <person name="Haridas S."/>
            <person name="Hughes K."/>
            <person name="Justo A."/>
            <person name="Karasinski D."/>
            <person name="Kautmanova I."/>
            <person name="Kiss B."/>
            <person name="Kocsube S."/>
            <person name="Kotiranta H."/>
            <person name="LaButti K.M."/>
            <person name="Lechner B.E."/>
            <person name="Liimatainen K."/>
            <person name="Lipzen A."/>
            <person name="Lukacs Z."/>
            <person name="Mihaltcheva S."/>
            <person name="Morgado L.N."/>
            <person name="Niskanen T."/>
            <person name="Noordeloos M.E."/>
            <person name="Ohm R.A."/>
            <person name="Ortiz-Santana B."/>
            <person name="Ovrebo C."/>
            <person name="Racz N."/>
            <person name="Riley R."/>
            <person name="Savchenko A."/>
            <person name="Shiryaev A."/>
            <person name="Soop K."/>
            <person name="Spirin V."/>
            <person name="Szebenyi C."/>
            <person name="Tomsovsky M."/>
            <person name="Tulloss R.E."/>
            <person name="Uehling J."/>
            <person name="Grigoriev I.V."/>
            <person name="Vagvolgyi C."/>
            <person name="Papp T."/>
            <person name="Martin F.M."/>
            <person name="Miettinen O."/>
            <person name="Hibbett D.S."/>
            <person name="Nagy L.G."/>
        </authorList>
    </citation>
    <scope>NUCLEOTIDE SEQUENCE [LARGE SCALE GENOMIC DNA]</scope>
    <source>
        <strain evidence="1 2">OMC1185</strain>
    </source>
</reference>